<evidence type="ECO:0000313" key="1">
    <source>
        <dbReference type="EMBL" id="CAF4434116.1"/>
    </source>
</evidence>
<reference evidence="1" key="1">
    <citation type="submission" date="2021-02" db="EMBL/GenBank/DDBJ databases">
        <authorList>
            <person name="Nowell W R."/>
        </authorList>
    </citation>
    <scope>NUCLEOTIDE SEQUENCE</scope>
</reference>
<dbReference type="Proteomes" id="UP000663844">
    <property type="component" value="Unassembled WGS sequence"/>
</dbReference>
<name>A0A820REJ5_9BILA</name>
<feature type="non-terminal residue" evidence="1">
    <location>
        <position position="1"/>
    </location>
</feature>
<organism evidence="1 2">
    <name type="scientific">Adineta steineri</name>
    <dbReference type="NCBI Taxonomy" id="433720"/>
    <lineage>
        <taxon>Eukaryota</taxon>
        <taxon>Metazoa</taxon>
        <taxon>Spiralia</taxon>
        <taxon>Gnathifera</taxon>
        <taxon>Rotifera</taxon>
        <taxon>Eurotatoria</taxon>
        <taxon>Bdelloidea</taxon>
        <taxon>Adinetida</taxon>
        <taxon>Adinetidae</taxon>
        <taxon>Adineta</taxon>
    </lineage>
</organism>
<dbReference type="AlphaFoldDB" id="A0A820REJ5"/>
<sequence>REIEENRSLSLQIHHDPFDDQSHIISSTFLDQDLSTSEVTNLFRLTDFAEFLPQPPRALLSTEDLQRVETIQNSYEQRIELG</sequence>
<dbReference type="EMBL" id="CAJOAZ010030594">
    <property type="protein sequence ID" value="CAF4434116.1"/>
    <property type="molecule type" value="Genomic_DNA"/>
</dbReference>
<proteinExistence type="predicted"/>
<accession>A0A820REJ5</accession>
<protein>
    <submittedName>
        <fullName evidence="1">Uncharacterized protein</fullName>
    </submittedName>
</protein>
<gene>
    <name evidence="1" type="ORF">OXD698_LOCUS53415</name>
</gene>
<evidence type="ECO:0000313" key="2">
    <source>
        <dbReference type="Proteomes" id="UP000663844"/>
    </source>
</evidence>
<comment type="caution">
    <text evidence="1">The sequence shown here is derived from an EMBL/GenBank/DDBJ whole genome shotgun (WGS) entry which is preliminary data.</text>
</comment>